<evidence type="ECO:0000313" key="1">
    <source>
        <dbReference type="EMBL" id="KAI0026858.1"/>
    </source>
</evidence>
<gene>
    <name evidence="1" type="ORF">K488DRAFT_91766</name>
</gene>
<sequence length="173" mass="18711">MSSARSHRLFASPSPARPVWRALSLLPTSFRLPLTFPTVPLVATGSRSPDLLVRLARGMSPFVALKLVLLPGLATRLARRRRLFSHAAIASSRMPVPRVVVVGSRSLVPHSRLARVRWTPPGSLLRPCLARASGPLDGLGLALALRACDATLLYTPQSDTLGYPDIIWPDANV</sequence>
<dbReference type="Proteomes" id="UP000814128">
    <property type="component" value="Unassembled WGS sequence"/>
</dbReference>
<dbReference type="EMBL" id="MU274145">
    <property type="protein sequence ID" value="KAI0026858.1"/>
    <property type="molecule type" value="Genomic_DNA"/>
</dbReference>
<comment type="caution">
    <text evidence="1">The sequence shown here is derived from an EMBL/GenBank/DDBJ whole genome shotgun (WGS) entry which is preliminary data.</text>
</comment>
<name>A0ACB8Q5A1_9AGAM</name>
<organism evidence="1 2">
    <name type="scientific">Vararia minispora EC-137</name>
    <dbReference type="NCBI Taxonomy" id="1314806"/>
    <lineage>
        <taxon>Eukaryota</taxon>
        <taxon>Fungi</taxon>
        <taxon>Dikarya</taxon>
        <taxon>Basidiomycota</taxon>
        <taxon>Agaricomycotina</taxon>
        <taxon>Agaricomycetes</taxon>
        <taxon>Russulales</taxon>
        <taxon>Lachnocladiaceae</taxon>
        <taxon>Vararia</taxon>
    </lineage>
</organism>
<proteinExistence type="predicted"/>
<protein>
    <submittedName>
        <fullName evidence="1">Uncharacterized protein</fullName>
    </submittedName>
</protein>
<accession>A0ACB8Q5A1</accession>
<reference evidence="1" key="2">
    <citation type="journal article" date="2022" name="New Phytol.">
        <title>Evolutionary transition to the ectomycorrhizal habit in the genomes of a hyperdiverse lineage of mushroom-forming fungi.</title>
        <authorList>
            <person name="Looney B."/>
            <person name="Miyauchi S."/>
            <person name="Morin E."/>
            <person name="Drula E."/>
            <person name="Courty P.E."/>
            <person name="Kohler A."/>
            <person name="Kuo A."/>
            <person name="LaButti K."/>
            <person name="Pangilinan J."/>
            <person name="Lipzen A."/>
            <person name="Riley R."/>
            <person name="Andreopoulos W."/>
            <person name="He G."/>
            <person name="Johnson J."/>
            <person name="Nolan M."/>
            <person name="Tritt A."/>
            <person name="Barry K.W."/>
            <person name="Grigoriev I.V."/>
            <person name="Nagy L.G."/>
            <person name="Hibbett D."/>
            <person name="Henrissat B."/>
            <person name="Matheny P.B."/>
            <person name="Labbe J."/>
            <person name="Martin F.M."/>
        </authorList>
    </citation>
    <scope>NUCLEOTIDE SEQUENCE</scope>
    <source>
        <strain evidence="1">EC-137</strain>
    </source>
</reference>
<keyword evidence="2" id="KW-1185">Reference proteome</keyword>
<reference evidence="1" key="1">
    <citation type="submission" date="2021-02" db="EMBL/GenBank/DDBJ databases">
        <authorList>
            <consortium name="DOE Joint Genome Institute"/>
            <person name="Ahrendt S."/>
            <person name="Looney B.P."/>
            <person name="Miyauchi S."/>
            <person name="Morin E."/>
            <person name="Drula E."/>
            <person name="Courty P.E."/>
            <person name="Chicoki N."/>
            <person name="Fauchery L."/>
            <person name="Kohler A."/>
            <person name="Kuo A."/>
            <person name="Labutti K."/>
            <person name="Pangilinan J."/>
            <person name="Lipzen A."/>
            <person name="Riley R."/>
            <person name="Andreopoulos W."/>
            <person name="He G."/>
            <person name="Johnson J."/>
            <person name="Barry K.W."/>
            <person name="Grigoriev I.V."/>
            <person name="Nagy L."/>
            <person name="Hibbett D."/>
            <person name="Henrissat B."/>
            <person name="Matheny P.B."/>
            <person name="Labbe J."/>
            <person name="Martin F."/>
        </authorList>
    </citation>
    <scope>NUCLEOTIDE SEQUENCE</scope>
    <source>
        <strain evidence="1">EC-137</strain>
    </source>
</reference>
<evidence type="ECO:0000313" key="2">
    <source>
        <dbReference type="Proteomes" id="UP000814128"/>
    </source>
</evidence>